<name>A0A6C0KTW9_9ZZZZ</name>
<organism evidence="1">
    <name type="scientific">viral metagenome</name>
    <dbReference type="NCBI Taxonomy" id="1070528"/>
    <lineage>
        <taxon>unclassified sequences</taxon>
        <taxon>metagenomes</taxon>
        <taxon>organismal metagenomes</taxon>
    </lineage>
</organism>
<proteinExistence type="predicted"/>
<dbReference type="AlphaFoldDB" id="A0A6C0KTW9"/>
<sequence length="78" mass="9384">MNISDEIKKQITYIYLTTCNNFSWEDQKIFLIKQDAINYSCKYPDIRVEIFCKTCFEPGYIPTYSYYKQGILLEENRS</sequence>
<protein>
    <submittedName>
        <fullName evidence="1">Uncharacterized protein</fullName>
    </submittedName>
</protein>
<dbReference type="EMBL" id="MN740990">
    <property type="protein sequence ID" value="QHU21432.1"/>
    <property type="molecule type" value="Genomic_DNA"/>
</dbReference>
<evidence type="ECO:0000313" key="1">
    <source>
        <dbReference type="EMBL" id="QHU21432.1"/>
    </source>
</evidence>
<accession>A0A6C0KTW9</accession>
<reference evidence="1" key="1">
    <citation type="journal article" date="2020" name="Nature">
        <title>Giant virus diversity and host interactions through global metagenomics.</title>
        <authorList>
            <person name="Schulz F."/>
            <person name="Roux S."/>
            <person name="Paez-Espino D."/>
            <person name="Jungbluth S."/>
            <person name="Walsh D.A."/>
            <person name="Denef V.J."/>
            <person name="McMahon K.D."/>
            <person name="Konstantinidis K.T."/>
            <person name="Eloe-Fadrosh E.A."/>
            <person name="Kyrpides N.C."/>
            <person name="Woyke T."/>
        </authorList>
    </citation>
    <scope>NUCLEOTIDE SEQUENCE</scope>
    <source>
        <strain evidence="1">GVMAG-S-3300013094-109</strain>
    </source>
</reference>